<dbReference type="SUPFAM" id="SSF103088">
    <property type="entry name" value="OmpA-like"/>
    <property type="match status" value="1"/>
</dbReference>
<dbReference type="CDD" id="cd07185">
    <property type="entry name" value="OmpA_C-like"/>
    <property type="match status" value="1"/>
</dbReference>
<dbReference type="Pfam" id="PF00691">
    <property type="entry name" value="OmpA"/>
    <property type="match status" value="1"/>
</dbReference>
<dbReference type="Proteomes" id="UP000073601">
    <property type="component" value="Unassembled WGS sequence"/>
</dbReference>
<organism evidence="7 8">
    <name type="scientific">Grimontia marina</name>
    <dbReference type="NCBI Taxonomy" id="646534"/>
    <lineage>
        <taxon>Bacteria</taxon>
        <taxon>Pseudomonadati</taxon>
        <taxon>Pseudomonadota</taxon>
        <taxon>Gammaproteobacteria</taxon>
        <taxon>Vibrionales</taxon>
        <taxon>Vibrionaceae</taxon>
        <taxon>Grimontia</taxon>
    </lineage>
</organism>
<dbReference type="PANTHER" id="PTHR30329:SF21">
    <property type="entry name" value="LIPOPROTEIN YIAD-RELATED"/>
    <property type="match status" value="1"/>
</dbReference>
<dbReference type="InterPro" id="IPR036737">
    <property type="entry name" value="OmpA-like_sf"/>
</dbReference>
<dbReference type="PANTHER" id="PTHR30329">
    <property type="entry name" value="STATOR ELEMENT OF FLAGELLAR MOTOR COMPLEX"/>
    <property type="match status" value="1"/>
</dbReference>
<evidence type="ECO:0000256" key="5">
    <source>
        <dbReference type="SAM" id="SignalP"/>
    </source>
</evidence>
<feature type="domain" description="OmpA-like" evidence="6">
    <location>
        <begin position="66"/>
        <end position="184"/>
    </location>
</feature>
<dbReference type="InterPro" id="IPR050330">
    <property type="entry name" value="Bact_OuterMem_StrucFunc"/>
</dbReference>
<evidence type="ECO:0000259" key="6">
    <source>
        <dbReference type="PROSITE" id="PS51123"/>
    </source>
</evidence>
<dbReference type="Gene3D" id="3.30.1330.60">
    <property type="entry name" value="OmpA-like domain"/>
    <property type="match status" value="1"/>
</dbReference>
<comment type="subcellular location">
    <subcellularLocation>
        <location evidence="1">Cell outer membrane</location>
    </subcellularLocation>
</comment>
<dbReference type="PRINTS" id="PR01021">
    <property type="entry name" value="OMPADOMAIN"/>
</dbReference>
<proteinExistence type="predicted"/>
<evidence type="ECO:0000256" key="4">
    <source>
        <dbReference type="PROSITE-ProRule" id="PRU00473"/>
    </source>
</evidence>
<feature type="signal peptide" evidence="5">
    <location>
        <begin position="1"/>
        <end position="20"/>
    </location>
</feature>
<dbReference type="InterPro" id="IPR006665">
    <property type="entry name" value="OmpA-like"/>
</dbReference>
<keyword evidence="3" id="KW-0998">Cell outer membrane</keyword>
<name>A0A128EWP1_9GAMM</name>
<evidence type="ECO:0000313" key="8">
    <source>
        <dbReference type="Proteomes" id="UP000073601"/>
    </source>
</evidence>
<dbReference type="PROSITE" id="PS51123">
    <property type="entry name" value="OMPA_2"/>
    <property type="match status" value="1"/>
</dbReference>
<protein>
    <submittedName>
        <fullName evidence="7">Outer membrane porin F</fullName>
    </submittedName>
</protein>
<dbReference type="InterPro" id="IPR006664">
    <property type="entry name" value="OMP_bac"/>
</dbReference>
<evidence type="ECO:0000256" key="3">
    <source>
        <dbReference type="ARBA" id="ARBA00023237"/>
    </source>
</evidence>
<dbReference type="AlphaFoldDB" id="A0A128EWP1"/>
<keyword evidence="2 4" id="KW-0472">Membrane</keyword>
<feature type="chain" id="PRO_5007281745" evidence="5">
    <location>
        <begin position="21"/>
        <end position="197"/>
    </location>
</feature>
<dbReference type="EMBL" id="FIZY01000005">
    <property type="protein sequence ID" value="CZF78963.1"/>
    <property type="molecule type" value="Genomic_DNA"/>
</dbReference>
<gene>
    <name evidence="7" type="primary">oprF_1</name>
    <name evidence="7" type="ORF">GMA8713_00784</name>
</gene>
<accession>A0A128EWP1</accession>
<sequence length="197" mass="21662">MKKGFTILSVLLLAGCSSQGIVTMQDTSPQVNELRDLDYDGVIKAREKCDETLRGAAVDNDGCPQDKTVKQSFRLNVTFPNDSSELRPSNYAKLEQLADFLNDQKNASVTIEGHASKVGNPAYNLTLSQRRADAVAKALVNDFDIDASRVDAIGYGDTVPLNDEDSEYAHDVNRRVMATLSGSYSTTDMRWTIFTVN</sequence>
<keyword evidence="8" id="KW-1185">Reference proteome</keyword>
<dbReference type="OrthoDB" id="9805832at2"/>
<dbReference type="GO" id="GO:0009279">
    <property type="term" value="C:cell outer membrane"/>
    <property type="evidence" value="ECO:0007669"/>
    <property type="project" value="UniProtKB-SubCell"/>
</dbReference>
<reference evidence="8" key="1">
    <citation type="submission" date="2016-02" db="EMBL/GenBank/DDBJ databases">
        <authorList>
            <person name="Rodrigo-Torres Lidia"/>
            <person name="Arahal R.David."/>
        </authorList>
    </citation>
    <scope>NUCLEOTIDE SEQUENCE [LARGE SCALE GENOMIC DNA]</scope>
    <source>
        <strain evidence="8">CECT 8713</strain>
    </source>
</reference>
<evidence type="ECO:0000256" key="2">
    <source>
        <dbReference type="ARBA" id="ARBA00023136"/>
    </source>
</evidence>
<evidence type="ECO:0000256" key="1">
    <source>
        <dbReference type="ARBA" id="ARBA00004442"/>
    </source>
</evidence>
<keyword evidence="5" id="KW-0732">Signal</keyword>
<evidence type="ECO:0000313" key="7">
    <source>
        <dbReference type="EMBL" id="CZF78963.1"/>
    </source>
</evidence>
<dbReference type="PROSITE" id="PS51257">
    <property type="entry name" value="PROKAR_LIPOPROTEIN"/>
    <property type="match status" value="1"/>
</dbReference>
<dbReference type="RefSeq" id="WP_062705934.1">
    <property type="nucleotide sequence ID" value="NZ_CAWRCI010000005.1"/>
</dbReference>